<dbReference type="Proteomes" id="UP001176429">
    <property type="component" value="Unassembled WGS sequence"/>
</dbReference>
<dbReference type="EMBL" id="JAUQSY010000010">
    <property type="protein sequence ID" value="MDO7876243.1"/>
    <property type="molecule type" value="Genomic_DNA"/>
</dbReference>
<comment type="caution">
    <text evidence="2">The sequence shown here is derived from an EMBL/GenBank/DDBJ whole genome shotgun (WGS) entry which is preliminary data.</text>
</comment>
<sequence>MKKHLILPLLALAAWANPVQAQYVPTNADIDAHGTTTAMANVTVNTGTDVMRGSKGSFIQTMVWDGGGNVRLSWSVNEVPTGSLLATLPSGTTSLSDPDVAMSYMGNNLYADVVYIATNSNASPATSQTYLDIYLWNGTAFVQQGSPRPLGLAGIAAYTGPGAPLPKGNRIHSNPNIDANISGKVGIVWQETSTETATVTVYSPTYGPNGIPPYPNGYSFNMTTTFADSYVLDCNIDGTGFYCSYPYRGSHVVRGIGPNTTASNPNILFNQSLTPDVAVSPLGVVSFCYISASADPTALPVTAGKSLVVKQYGRDCTVFNSNVGGTYSWAIPNTLGVPRMAATASLASSDDLDVELVMAWSDSPCTNSGPRNYYEIRNWGKSAGSWRPNYTTVSIPTVSTQNGYDAVAPAVAFLSDQTNPYQYVVAWSGLNYPSTGNGYDVWSRTLKAGSVIPGVDYSRVNFTDTNTQGIVSVAARHAASPTASAFLWRDASVPRLAYRYSTVLPGSNQHNRPAANPTQPTGSNILQAYPNPFSTDVQIRLSLHAGETVRSLQVTDLSGRVLDTLPVDSQAKASTEASAPATYTWHARRGLLSGSYLVRVVTSERTETLSLSKP</sequence>
<protein>
    <submittedName>
        <fullName evidence="2">T9SS type A sorting domain-containing protein</fullName>
    </submittedName>
</protein>
<proteinExistence type="predicted"/>
<dbReference type="RefSeq" id="WP_305007597.1">
    <property type="nucleotide sequence ID" value="NZ_JAUQSY010000010.1"/>
</dbReference>
<name>A0ABT9BDA9_9BACT</name>
<accession>A0ABT9BDA9</accession>
<evidence type="ECO:0000313" key="3">
    <source>
        <dbReference type="Proteomes" id="UP001176429"/>
    </source>
</evidence>
<gene>
    <name evidence="2" type="ORF">Q5H93_15975</name>
</gene>
<feature type="chain" id="PRO_5046549201" evidence="1">
    <location>
        <begin position="22"/>
        <end position="614"/>
    </location>
</feature>
<reference evidence="2" key="1">
    <citation type="submission" date="2023-07" db="EMBL/GenBank/DDBJ databases">
        <authorList>
            <person name="Kim M.K."/>
        </authorList>
    </citation>
    <scope>NUCLEOTIDE SEQUENCE</scope>
    <source>
        <strain evidence="2">ASUV-10-1</strain>
    </source>
</reference>
<feature type="signal peptide" evidence="1">
    <location>
        <begin position="1"/>
        <end position="21"/>
    </location>
</feature>
<keyword evidence="3" id="KW-1185">Reference proteome</keyword>
<keyword evidence="1" id="KW-0732">Signal</keyword>
<evidence type="ECO:0000313" key="2">
    <source>
        <dbReference type="EMBL" id="MDO7876243.1"/>
    </source>
</evidence>
<evidence type="ECO:0000256" key="1">
    <source>
        <dbReference type="SAM" id="SignalP"/>
    </source>
</evidence>
<organism evidence="2 3">
    <name type="scientific">Hymenobacter aranciens</name>
    <dbReference type="NCBI Taxonomy" id="3063996"/>
    <lineage>
        <taxon>Bacteria</taxon>
        <taxon>Pseudomonadati</taxon>
        <taxon>Bacteroidota</taxon>
        <taxon>Cytophagia</taxon>
        <taxon>Cytophagales</taxon>
        <taxon>Hymenobacteraceae</taxon>
        <taxon>Hymenobacter</taxon>
    </lineage>
</organism>
<dbReference type="InterPro" id="IPR026444">
    <property type="entry name" value="Secre_tail"/>
</dbReference>
<dbReference type="NCBIfam" id="TIGR04183">
    <property type="entry name" value="Por_Secre_tail"/>
    <property type="match status" value="1"/>
</dbReference>